<dbReference type="OrthoDB" id="10066767at2759"/>
<dbReference type="Proteomes" id="UP000466442">
    <property type="component" value="Linkage Group LG16"/>
</dbReference>
<evidence type="ECO:0000313" key="1">
    <source>
        <dbReference type="EMBL" id="KAF6198380.1"/>
    </source>
</evidence>
<organism evidence="1 2">
    <name type="scientific">Apolygus lucorum</name>
    <name type="common">Small green plant bug</name>
    <name type="synonym">Lygocoris lucorum</name>
    <dbReference type="NCBI Taxonomy" id="248454"/>
    <lineage>
        <taxon>Eukaryota</taxon>
        <taxon>Metazoa</taxon>
        <taxon>Ecdysozoa</taxon>
        <taxon>Arthropoda</taxon>
        <taxon>Hexapoda</taxon>
        <taxon>Insecta</taxon>
        <taxon>Pterygota</taxon>
        <taxon>Neoptera</taxon>
        <taxon>Paraneoptera</taxon>
        <taxon>Hemiptera</taxon>
        <taxon>Heteroptera</taxon>
        <taxon>Panheteroptera</taxon>
        <taxon>Cimicomorpha</taxon>
        <taxon>Miridae</taxon>
        <taxon>Mirini</taxon>
        <taxon>Apolygus</taxon>
    </lineage>
</organism>
<sequence length="362" mass="40274">MEKLTKIQPMTGDSLESLSTLAAELGNVVTMVRLLKREPYLHNPFLMDQMVSKLNPSLRLQWGEYARSLSTELIDLGQFSHWLDDKNEAVVFTRCHRTISCRYKGVCKSCGGGHNSILHPPDRLDNPHLVSSNFNHEADPETHILFKVVPIRLFARTVANLSLPSQSVDVEALEREYNHIKALRAKPLSYLNGKPVILIGQDNWPLIVPHKVVYGPWEGPVVSSTKLGWIIHGTIPGSKGKVTSEYQVTHCSLEKGMEDTSNRSVLTLTELSSLSDSIEAVLSFGERVPPGLEVAAVVLVQLPYAPLLRLHLLPPPVRRVDPGRRSGPDAVPLETLVLLLLLNVVEAPRRGPRELVRGATYW</sequence>
<protein>
    <recommendedName>
        <fullName evidence="3">Peptidase aspartic putative domain-containing protein</fullName>
    </recommendedName>
</protein>
<accession>A0A8S9WN07</accession>
<reference evidence="1" key="1">
    <citation type="journal article" date="2021" name="Mol. Ecol. Resour.">
        <title>Apolygus lucorum genome provides insights into omnivorousness and mesophyll feeding.</title>
        <authorList>
            <person name="Liu Y."/>
            <person name="Liu H."/>
            <person name="Wang H."/>
            <person name="Huang T."/>
            <person name="Liu B."/>
            <person name="Yang B."/>
            <person name="Yin L."/>
            <person name="Li B."/>
            <person name="Zhang Y."/>
            <person name="Zhang S."/>
            <person name="Jiang F."/>
            <person name="Zhang X."/>
            <person name="Ren Y."/>
            <person name="Wang B."/>
            <person name="Wang S."/>
            <person name="Lu Y."/>
            <person name="Wu K."/>
            <person name="Fan W."/>
            <person name="Wang G."/>
        </authorList>
    </citation>
    <scope>NUCLEOTIDE SEQUENCE</scope>
    <source>
        <strain evidence="1">12Hb</strain>
    </source>
</reference>
<keyword evidence="2" id="KW-1185">Reference proteome</keyword>
<proteinExistence type="predicted"/>
<comment type="caution">
    <text evidence="1">The sequence shown here is derived from an EMBL/GenBank/DDBJ whole genome shotgun (WGS) entry which is preliminary data.</text>
</comment>
<evidence type="ECO:0000313" key="2">
    <source>
        <dbReference type="Proteomes" id="UP000466442"/>
    </source>
</evidence>
<dbReference type="EMBL" id="WIXP02000016">
    <property type="protein sequence ID" value="KAF6198380.1"/>
    <property type="molecule type" value="Genomic_DNA"/>
</dbReference>
<name>A0A8S9WN07_APOLU</name>
<gene>
    <name evidence="1" type="ORF">GE061_008128</name>
</gene>
<dbReference type="AlphaFoldDB" id="A0A8S9WN07"/>
<evidence type="ECO:0008006" key="3">
    <source>
        <dbReference type="Google" id="ProtNLM"/>
    </source>
</evidence>